<keyword evidence="1" id="KW-1133">Transmembrane helix</keyword>
<evidence type="ECO:0008006" key="4">
    <source>
        <dbReference type="Google" id="ProtNLM"/>
    </source>
</evidence>
<comment type="caution">
    <text evidence="2">The sequence shown here is derived from an EMBL/GenBank/DDBJ whole genome shotgun (WGS) entry which is preliminary data.</text>
</comment>
<evidence type="ECO:0000313" key="2">
    <source>
        <dbReference type="EMBL" id="PVG84488.1"/>
    </source>
</evidence>
<dbReference type="AlphaFoldDB" id="A0A2T8FFJ8"/>
<sequence>MAGPVLAFGTMTPVSAPAPATRTSRKARPRRLGSWPVGWVLALLVGLLVGLALLPLARAWLLGNAARDSLVAVKVALQDGDEDAARAAVAEARDQVHDFRTIVDSPVGDAWGRVPGFGTALTDGRRFGAALADVVAVAGSGLELWPEMAGEESQLFDGKQVDLALLERVIDEADDVVTRLDRARESLEAVRGDGVVLGDAVADARDDALAELVPLDDAAEDLRPLLPRLPAMLGAEGPRRYVIAILNPAELLYSGGTPLSFAPLTVDDGRIEMGETVDTADNGEDFVPRFWKKVEGNPFHRGRLRVATATMAPSWPVAGEELLNAWRSLYGVQGAGVIAVDVMTLARLAEITGPMAVEGYGTVDAANLAHILIGNYDNIPNPYIRHTINASLVPLFHERLFDGGQLAAKARVLHEMAQGRHFAVFFRDDDVQAAFDRLGVTGDLSDTDHDYLGVFTQNAVPSKTDYYQSRTLRSRVRLAEDGSARVELEVDIHNDTPAYAFDGADPREGYFTRWLHASVGTFLPKGTEVRSASVDGVPFEYNVGDYFGRPFVRRTVVFAPQQRHTVRLVYDVPSAAVVEEDGGLTYGLDVDPQGMVRPQGIAVTVRFPAGHTPTDLPEGWVAKNARTAMWGGPALVASPRFELRATPTAPEVE</sequence>
<evidence type="ECO:0000256" key="1">
    <source>
        <dbReference type="SAM" id="Phobius"/>
    </source>
</evidence>
<dbReference type="EMBL" id="QDGZ01000001">
    <property type="protein sequence ID" value="PVG84488.1"/>
    <property type="molecule type" value="Genomic_DNA"/>
</dbReference>
<dbReference type="Proteomes" id="UP000246018">
    <property type="component" value="Unassembled WGS sequence"/>
</dbReference>
<proteinExistence type="predicted"/>
<gene>
    <name evidence="2" type="ORF">DDE18_02465</name>
</gene>
<organism evidence="2 3">
    <name type="scientific">Nocardioides gansuensis</name>
    <dbReference type="NCBI Taxonomy" id="2138300"/>
    <lineage>
        <taxon>Bacteria</taxon>
        <taxon>Bacillati</taxon>
        <taxon>Actinomycetota</taxon>
        <taxon>Actinomycetes</taxon>
        <taxon>Propionibacteriales</taxon>
        <taxon>Nocardioidaceae</taxon>
        <taxon>Nocardioides</taxon>
    </lineage>
</organism>
<keyword evidence="1" id="KW-0472">Membrane</keyword>
<dbReference type="Pfam" id="PF13196">
    <property type="entry name" value="DUF4012"/>
    <property type="match status" value="1"/>
</dbReference>
<accession>A0A2T8FFJ8</accession>
<keyword evidence="1" id="KW-0812">Transmembrane</keyword>
<name>A0A2T8FFJ8_9ACTN</name>
<feature type="transmembrane region" description="Helical" evidence="1">
    <location>
        <begin position="36"/>
        <end position="57"/>
    </location>
</feature>
<reference evidence="2 3" key="1">
    <citation type="submission" date="2018-04" db="EMBL/GenBank/DDBJ databases">
        <title>Genome of Nocardioides gansuensis WSJ-1.</title>
        <authorList>
            <person name="Wu S."/>
            <person name="Wang G."/>
        </authorList>
    </citation>
    <scope>NUCLEOTIDE SEQUENCE [LARGE SCALE GENOMIC DNA]</scope>
    <source>
        <strain evidence="2 3">WSJ-1</strain>
    </source>
</reference>
<protein>
    <recommendedName>
        <fullName evidence="4">DUF4012 domain-containing protein</fullName>
    </recommendedName>
</protein>
<dbReference type="InterPro" id="IPR025101">
    <property type="entry name" value="DUF4012"/>
</dbReference>
<keyword evidence="3" id="KW-1185">Reference proteome</keyword>
<evidence type="ECO:0000313" key="3">
    <source>
        <dbReference type="Proteomes" id="UP000246018"/>
    </source>
</evidence>